<proteinExistence type="predicted"/>
<organism evidence="2 3">
    <name type="scientific">Burkholderia ubonensis</name>
    <dbReference type="NCBI Taxonomy" id="101571"/>
    <lineage>
        <taxon>Bacteria</taxon>
        <taxon>Pseudomonadati</taxon>
        <taxon>Pseudomonadota</taxon>
        <taxon>Betaproteobacteria</taxon>
        <taxon>Burkholderiales</taxon>
        <taxon>Burkholderiaceae</taxon>
        <taxon>Burkholderia</taxon>
        <taxon>Burkholderia cepacia complex</taxon>
    </lineage>
</organism>
<dbReference type="RefSeq" id="WP_059616371.1">
    <property type="nucleotide sequence ID" value="NZ_JBGRUP010000001.1"/>
</dbReference>
<reference evidence="2 3" key="1">
    <citation type="submission" date="2015-11" db="EMBL/GenBank/DDBJ databases">
        <title>Expanding the genomic diversity of Burkholderia species for the development of highly accurate diagnostics.</title>
        <authorList>
            <person name="Sahl J."/>
            <person name="Keim P."/>
            <person name="Wagner D."/>
        </authorList>
    </citation>
    <scope>NUCLEOTIDE SEQUENCE [LARGE SCALE GENOMIC DNA]</scope>
    <source>
        <strain evidence="2 3">RF32-BP4</strain>
    </source>
</reference>
<evidence type="ECO:0000259" key="1">
    <source>
        <dbReference type="Pfam" id="PF01370"/>
    </source>
</evidence>
<accession>A0A103CV98</accession>
<evidence type="ECO:0000313" key="3">
    <source>
        <dbReference type="Proteomes" id="UP000065521"/>
    </source>
</evidence>
<feature type="domain" description="NAD-dependent epimerase/dehydratase" evidence="1">
    <location>
        <begin position="6"/>
        <end position="217"/>
    </location>
</feature>
<dbReference type="PANTHER" id="PTHR12126">
    <property type="entry name" value="NADH-UBIQUINONE OXIDOREDUCTASE 39 KDA SUBUNIT-RELATED"/>
    <property type="match status" value="1"/>
</dbReference>
<dbReference type="InterPro" id="IPR001509">
    <property type="entry name" value="Epimerase_deHydtase"/>
</dbReference>
<dbReference type="Gene3D" id="3.40.50.720">
    <property type="entry name" value="NAD(P)-binding Rossmann-like Domain"/>
    <property type="match status" value="1"/>
</dbReference>
<dbReference type="InterPro" id="IPR036291">
    <property type="entry name" value="NAD(P)-bd_dom_sf"/>
</dbReference>
<dbReference type="PANTHER" id="PTHR12126:SF11">
    <property type="entry name" value="NADH DEHYDROGENASE [UBIQUINONE] 1 ALPHA SUBCOMPLEX SUBUNIT 9, MITOCHONDRIAL"/>
    <property type="match status" value="1"/>
</dbReference>
<dbReference type="Pfam" id="PF01370">
    <property type="entry name" value="Epimerase"/>
    <property type="match status" value="1"/>
</dbReference>
<dbReference type="CDD" id="cd05271">
    <property type="entry name" value="NDUFA9_like_SDR_a"/>
    <property type="match status" value="1"/>
</dbReference>
<dbReference type="InterPro" id="IPR051207">
    <property type="entry name" value="ComplexI_NDUFA9_subunit"/>
</dbReference>
<dbReference type="SUPFAM" id="SSF51735">
    <property type="entry name" value="NAD(P)-binding Rossmann-fold domains"/>
    <property type="match status" value="1"/>
</dbReference>
<gene>
    <name evidence="2" type="ORF">WI38_18830</name>
</gene>
<name>A0A103CV98_9BURK</name>
<dbReference type="Proteomes" id="UP000065521">
    <property type="component" value="Unassembled WGS sequence"/>
</dbReference>
<sequence length="318" mass="33843">MDQTIALLGGTGFIGSRLVSALIDAGKHVRIGTRRREHARHLMMLPVEIVELESFDERSLARFVAGAHAAVNLVGVLHGGHGTPYGAGFERAHVALPAALASACIEAGVRRLLHMSALGANSHGASMYQRSKGDGEAALHAVAATDSLALTIFRPSVVFGPGDAFLNTFARLHRTLPAIPLAMPDAQFQPVFVGDVARAFVNTLDLAAARGKTYELGGPKVYTLEALVRYCGTLAGREAPIVRLPDAIARLQAAFFECLPGEPVITRDNLASMSVPNVLSGPLAPELGIQPVSLESIVPAYLGDAALRSRFDWFRSRR</sequence>
<protein>
    <submittedName>
        <fullName evidence="2">NAD-dependent dehydratase</fullName>
    </submittedName>
</protein>
<dbReference type="AlphaFoldDB" id="A0A103CV98"/>
<comment type="caution">
    <text evidence="2">The sequence shown here is derived from an EMBL/GenBank/DDBJ whole genome shotgun (WGS) entry which is preliminary data.</text>
</comment>
<dbReference type="EMBL" id="LOTN01000036">
    <property type="protein sequence ID" value="KUZ88823.1"/>
    <property type="molecule type" value="Genomic_DNA"/>
</dbReference>
<evidence type="ECO:0000313" key="2">
    <source>
        <dbReference type="EMBL" id="KUZ88823.1"/>
    </source>
</evidence>
<dbReference type="GO" id="GO:0044877">
    <property type="term" value="F:protein-containing complex binding"/>
    <property type="evidence" value="ECO:0007669"/>
    <property type="project" value="TreeGrafter"/>
</dbReference>